<dbReference type="VEuPathDB" id="FungiDB:HpaG809075"/>
<evidence type="ECO:0000313" key="2">
    <source>
        <dbReference type="EnsemblProtists" id="HpaP809075"/>
    </source>
</evidence>
<reference evidence="3" key="1">
    <citation type="journal article" date="2010" name="Science">
        <title>Signatures of adaptation to obligate biotrophy in the Hyaloperonospora arabidopsidis genome.</title>
        <authorList>
            <person name="Baxter L."/>
            <person name="Tripathy S."/>
            <person name="Ishaque N."/>
            <person name="Boot N."/>
            <person name="Cabral A."/>
            <person name="Kemen E."/>
            <person name="Thines M."/>
            <person name="Ah-Fong A."/>
            <person name="Anderson R."/>
            <person name="Badejoko W."/>
            <person name="Bittner-Eddy P."/>
            <person name="Boore J.L."/>
            <person name="Chibucos M.C."/>
            <person name="Coates M."/>
            <person name="Dehal P."/>
            <person name="Delehaunty K."/>
            <person name="Dong S."/>
            <person name="Downton P."/>
            <person name="Dumas B."/>
            <person name="Fabro G."/>
            <person name="Fronick C."/>
            <person name="Fuerstenberg S.I."/>
            <person name="Fulton L."/>
            <person name="Gaulin E."/>
            <person name="Govers F."/>
            <person name="Hughes L."/>
            <person name="Humphray S."/>
            <person name="Jiang R.H."/>
            <person name="Judelson H."/>
            <person name="Kamoun S."/>
            <person name="Kyung K."/>
            <person name="Meijer H."/>
            <person name="Minx P."/>
            <person name="Morris P."/>
            <person name="Nelson J."/>
            <person name="Phuntumart V."/>
            <person name="Qutob D."/>
            <person name="Rehmany A."/>
            <person name="Rougon-Cardoso A."/>
            <person name="Ryden P."/>
            <person name="Torto-Alalibo T."/>
            <person name="Studholme D."/>
            <person name="Wang Y."/>
            <person name="Win J."/>
            <person name="Wood J."/>
            <person name="Clifton S.W."/>
            <person name="Rogers J."/>
            <person name="Van den Ackerveken G."/>
            <person name="Jones J.D."/>
            <person name="McDowell J.M."/>
            <person name="Beynon J."/>
            <person name="Tyler B.M."/>
        </authorList>
    </citation>
    <scope>NUCLEOTIDE SEQUENCE [LARGE SCALE GENOMIC DNA]</scope>
    <source>
        <strain evidence="3">Emoy2</strain>
    </source>
</reference>
<evidence type="ECO:0000313" key="3">
    <source>
        <dbReference type="Proteomes" id="UP000011713"/>
    </source>
</evidence>
<dbReference type="EnsemblProtists" id="HpaT809075">
    <property type="protein sequence ID" value="HpaP809075"/>
    <property type="gene ID" value="HpaG809075"/>
</dbReference>
<keyword evidence="3" id="KW-1185">Reference proteome</keyword>
<organism evidence="2 3">
    <name type="scientific">Hyaloperonospora arabidopsidis (strain Emoy2)</name>
    <name type="common">Downy mildew agent</name>
    <name type="synonym">Peronospora arabidopsidis</name>
    <dbReference type="NCBI Taxonomy" id="559515"/>
    <lineage>
        <taxon>Eukaryota</taxon>
        <taxon>Sar</taxon>
        <taxon>Stramenopiles</taxon>
        <taxon>Oomycota</taxon>
        <taxon>Peronosporomycetes</taxon>
        <taxon>Peronosporales</taxon>
        <taxon>Peronosporaceae</taxon>
        <taxon>Hyaloperonospora</taxon>
    </lineage>
</organism>
<feature type="compositionally biased region" description="Polar residues" evidence="1">
    <location>
        <begin position="24"/>
        <end position="40"/>
    </location>
</feature>
<dbReference type="AlphaFoldDB" id="M4BRN5"/>
<feature type="compositionally biased region" description="Polar residues" evidence="1">
    <location>
        <begin position="65"/>
        <end position="74"/>
    </location>
</feature>
<dbReference type="InParanoid" id="M4BRN5"/>
<dbReference type="EMBL" id="JH598649">
    <property type="status" value="NOT_ANNOTATED_CDS"/>
    <property type="molecule type" value="Genomic_DNA"/>
</dbReference>
<reference evidence="2" key="2">
    <citation type="submission" date="2015-06" db="UniProtKB">
        <authorList>
            <consortium name="EnsemblProtists"/>
        </authorList>
    </citation>
    <scope>IDENTIFICATION</scope>
    <source>
        <strain evidence="2">Emoy2</strain>
    </source>
</reference>
<name>M4BRN5_HYAAE</name>
<accession>M4BRN5</accession>
<dbReference type="HOGENOM" id="CLU_2445506_0_0_1"/>
<sequence>MRNADRADAAEETAPELDAPATPRSGQNKTKNQWVRQAHSTHGETKREQAAVSLDEPYAGADAASQEQENTGTRGLQDKAIVASRKYIDD</sequence>
<dbReference type="Proteomes" id="UP000011713">
    <property type="component" value="Unassembled WGS sequence"/>
</dbReference>
<feature type="region of interest" description="Disordered" evidence="1">
    <location>
        <begin position="1"/>
        <end position="77"/>
    </location>
</feature>
<proteinExistence type="predicted"/>
<evidence type="ECO:0000256" key="1">
    <source>
        <dbReference type="SAM" id="MobiDB-lite"/>
    </source>
</evidence>
<protein>
    <submittedName>
        <fullName evidence="2">Uncharacterized protein</fullName>
    </submittedName>
</protein>